<gene>
    <name evidence="2" type="ORF">LRP29_08750</name>
</gene>
<name>A0AB38TIU6_9HYPH</name>
<keyword evidence="3" id="KW-1185">Reference proteome</keyword>
<dbReference type="Proteomes" id="UP001060070">
    <property type="component" value="Chromosome"/>
</dbReference>
<dbReference type="EMBL" id="CP088147">
    <property type="protein sequence ID" value="UTU54798.1"/>
    <property type="molecule type" value="Genomic_DNA"/>
</dbReference>
<accession>A0AB38TIU6</accession>
<reference evidence="2 3" key="1">
    <citation type="journal article" date="2022" name="Microbiol. Resour. Announc.">
        <title>Complete Genome Sequence of Mesorhizobium ciceri Strain R30, a Rhizobium Used as a Commercial Inoculant for Chickpea in Argentina.</title>
        <authorList>
            <person name="Foresto E."/>
            <person name="Revale S."/>
            <person name="Primo E."/>
            <person name="Nievas F."/>
            <person name="Carezzano E."/>
            <person name="Puente M."/>
            <person name="Alzari P."/>
            <person name="Mart M."/>
            <person name="Ben-Assaya M."/>
            <person name="Mornico D."/>
            <person name="Santoro M."/>
            <person name="Mart F."/>
            <person name="Giordano W."/>
            <person name="Bogino P."/>
        </authorList>
    </citation>
    <scope>NUCLEOTIDE SEQUENCE [LARGE SCALE GENOMIC DNA]</scope>
    <source>
        <strain evidence="2 3">R30</strain>
    </source>
</reference>
<dbReference type="RefSeq" id="WP_032899115.1">
    <property type="nucleotide sequence ID" value="NZ_CP088147.1"/>
</dbReference>
<proteinExistence type="predicted"/>
<feature type="compositionally biased region" description="Basic and acidic residues" evidence="1">
    <location>
        <begin position="214"/>
        <end position="223"/>
    </location>
</feature>
<evidence type="ECO:0000313" key="2">
    <source>
        <dbReference type="EMBL" id="UTU54798.1"/>
    </source>
</evidence>
<sequence>MRGLGLQHSVPWQWRAPGWRTSGARGFFAALVAITLMAVAVPAQPGHAQAKEKRVGQKAARPAGIDRNGVLILIRGALLALDQANKTGNYTVLRDLGSPNFQANSAAQLGDIFANQRKQALDFGAVAVLEPQLTLLPQIEPNGMLHMAGFFPSVPLQVNFELMFEPTDRQWKIYGVSVNLTSGGPQAPDTPVAEQPNPADAGPPPEGPSMAVQPKKETKPVKP</sequence>
<evidence type="ECO:0000256" key="1">
    <source>
        <dbReference type="SAM" id="MobiDB-lite"/>
    </source>
</evidence>
<dbReference type="AlphaFoldDB" id="A0AB38TIU6"/>
<protein>
    <submittedName>
        <fullName evidence="2">Uncharacterized protein</fullName>
    </submittedName>
</protein>
<organism evidence="2 3">
    <name type="scientific">Mesorhizobium ciceri</name>
    <dbReference type="NCBI Taxonomy" id="39645"/>
    <lineage>
        <taxon>Bacteria</taxon>
        <taxon>Pseudomonadati</taxon>
        <taxon>Pseudomonadota</taxon>
        <taxon>Alphaproteobacteria</taxon>
        <taxon>Hyphomicrobiales</taxon>
        <taxon>Phyllobacteriaceae</taxon>
        <taxon>Mesorhizobium</taxon>
    </lineage>
</organism>
<evidence type="ECO:0000313" key="3">
    <source>
        <dbReference type="Proteomes" id="UP001060070"/>
    </source>
</evidence>
<feature type="region of interest" description="Disordered" evidence="1">
    <location>
        <begin position="182"/>
        <end position="223"/>
    </location>
</feature>